<dbReference type="InterPro" id="IPR050259">
    <property type="entry name" value="SDR"/>
</dbReference>
<dbReference type="RefSeq" id="WP_095620610.1">
    <property type="nucleotide sequence ID" value="NZ_NSKB01000003.1"/>
</dbReference>
<dbReference type="Gene3D" id="3.40.50.720">
    <property type="entry name" value="NAD(P)-binding Rossmann-like Domain"/>
    <property type="match status" value="1"/>
</dbReference>
<reference evidence="3 4" key="1">
    <citation type="submission" date="2017-08" db="EMBL/GenBank/DDBJ databases">
        <title>Halomonas alkalisoli sp. nov., isolated from saline alkaline soil.</title>
        <authorList>
            <person name="Wang D."/>
            <person name="Zhang G."/>
        </authorList>
    </citation>
    <scope>NUCLEOTIDE SEQUENCE [LARGE SCALE GENOMIC DNA]</scope>
    <source>
        <strain evidence="3 4">WRN001</strain>
    </source>
</reference>
<feature type="region of interest" description="Disordered" evidence="2">
    <location>
        <begin position="192"/>
        <end position="214"/>
    </location>
</feature>
<evidence type="ECO:0000313" key="3">
    <source>
        <dbReference type="EMBL" id="PAU77446.1"/>
    </source>
</evidence>
<accession>A0A2A2EWD4</accession>
<evidence type="ECO:0000313" key="4">
    <source>
        <dbReference type="Proteomes" id="UP000217771"/>
    </source>
</evidence>
<comment type="caution">
    <text evidence="3">The sequence shown here is derived from an EMBL/GenBank/DDBJ whole genome shotgun (WGS) entry which is preliminary data.</text>
</comment>
<dbReference type="Proteomes" id="UP000217771">
    <property type="component" value="Unassembled WGS sequence"/>
</dbReference>
<evidence type="ECO:0000256" key="1">
    <source>
        <dbReference type="ARBA" id="ARBA00006484"/>
    </source>
</evidence>
<proteinExistence type="inferred from homology"/>
<comment type="similarity">
    <text evidence="1">Belongs to the short-chain dehydrogenases/reductases (SDR) family.</text>
</comment>
<dbReference type="PRINTS" id="PR00081">
    <property type="entry name" value="GDHRDH"/>
</dbReference>
<dbReference type="PANTHER" id="PTHR42879:SF2">
    <property type="entry name" value="3-OXOACYL-[ACYL-CARRIER-PROTEIN] REDUCTASE FABG"/>
    <property type="match status" value="1"/>
</dbReference>
<organism evidence="3 4">
    <name type="scientific">Halomonas salipaludis</name>
    <dbReference type="NCBI Taxonomy" id="2032625"/>
    <lineage>
        <taxon>Bacteria</taxon>
        <taxon>Pseudomonadati</taxon>
        <taxon>Pseudomonadota</taxon>
        <taxon>Gammaproteobacteria</taxon>
        <taxon>Oceanospirillales</taxon>
        <taxon>Halomonadaceae</taxon>
        <taxon>Halomonas</taxon>
    </lineage>
</organism>
<dbReference type="OrthoDB" id="9803333at2"/>
<keyword evidence="4" id="KW-1185">Reference proteome</keyword>
<dbReference type="PRINTS" id="PR00080">
    <property type="entry name" value="SDRFAMILY"/>
</dbReference>
<dbReference type="CDD" id="cd05233">
    <property type="entry name" value="SDR_c"/>
    <property type="match status" value="1"/>
</dbReference>
<dbReference type="AlphaFoldDB" id="A0A2A2EWD4"/>
<dbReference type="PANTHER" id="PTHR42879">
    <property type="entry name" value="3-OXOACYL-(ACYL-CARRIER-PROTEIN) REDUCTASE"/>
    <property type="match status" value="1"/>
</dbReference>
<dbReference type="Pfam" id="PF13561">
    <property type="entry name" value="adh_short_C2"/>
    <property type="match status" value="1"/>
</dbReference>
<evidence type="ECO:0000256" key="2">
    <source>
        <dbReference type="SAM" id="MobiDB-lite"/>
    </source>
</evidence>
<dbReference type="InterPro" id="IPR036291">
    <property type="entry name" value="NAD(P)-bd_dom_sf"/>
</dbReference>
<dbReference type="SUPFAM" id="SSF51735">
    <property type="entry name" value="NAD(P)-binding Rossmann-fold domains"/>
    <property type="match status" value="1"/>
</dbReference>
<name>A0A2A2EWD4_9GAMM</name>
<dbReference type="InterPro" id="IPR002347">
    <property type="entry name" value="SDR_fam"/>
</dbReference>
<dbReference type="EMBL" id="NSKB01000003">
    <property type="protein sequence ID" value="PAU77446.1"/>
    <property type="molecule type" value="Genomic_DNA"/>
</dbReference>
<gene>
    <name evidence="3" type="ORF">CK498_09455</name>
</gene>
<sequence length="248" mass="26324">MSWTLDLEGHTAVVTGGTRNIGLAIAQGLQYHGARVCIVGGTDRAALNRALEVLGGESDTVTGLLASVEDERDVESIFDHAETRLGIASILINGAASRPHNVLVDITREQWQEVIDVILTGAFLTAQQLFRRLPEGRQGAIVNLGGLSAHVPKVQRPHVIAAKAGLIGLTRALAEEGVGRIRANCVVPGTIETERKPGQSNPTAAETGKGRPVGSSEDVARLVLSFTDPRDYYVTGQTVHVNGGRFMP</sequence>
<protein>
    <submittedName>
        <fullName evidence="3">Short-chain dehydrogenase</fullName>
    </submittedName>
</protein>